<feature type="compositionally biased region" description="Polar residues" evidence="2">
    <location>
        <begin position="273"/>
        <end position="285"/>
    </location>
</feature>
<dbReference type="Proteomes" id="UP001182556">
    <property type="component" value="Unassembled WGS sequence"/>
</dbReference>
<dbReference type="Gene3D" id="1.10.506.10">
    <property type="entry name" value="GTPase Activation - p120gap, domain 1"/>
    <property type="match status" value="1"/>
</dbReference>
<dbReference type="EMBL" id="JAODAN010000004">
    <property type="protein sequence ID" value="KAK1924999.1"/>
    <property type="molecule type" value="Genomic_DNA"/>
</dbReference>
<accession>A0AAD9L754</accession>
<dbReference type="GO" id="GO:0005516">
    <property type="term" value="F:calmodulin binding"/>
    <property type="evidence" value="ECO:0007669"/>
    <property type="project" value="TreeGrafter"/>
</dbReference>
<dbReference type="GO" id="GO:0005096">
    <property type="term" value="F:GTPase activator activity"/>
    <property type="evidence" value="ECO:0007669"/>
    <property type="project" value="TreeGrafter"/>
</dbReference>
<dbReference type="PANTHER" id="PTHR14149">
    <property type="entry name" value="RAS GTPASE-ACTIVATING PROTEIN WITH IQ MOTIF"/>
    <property type="match status" value="1"/>
</dbReference>
<feature type="region of interest" description="Disordered" evidence="2">
    <location>
        <begin position="99"/>
        <end position="574"/>
    </location>
</feature>
<dbReference type="InterPro" id="IPR001715">
    <property type="entry name" value="CH_dom"/>
</dbReference>
<dbReference type="Pfam" id="PF03836">
    <property type="entry name" value="RasGAP_C"/>
    <property type="match status" value="1"/>
</dbReference>
<dbReference type="PROSITE" id="PS50096">
    <property type="entry name" value="IQ"/>
    <property type="match status" value="7"/>
</dbReference>
<dbReference type="Pfam" id="PF00307">
    <property type="entry name" value="CH"/>
    <property type="match status" value="1"/>
</dbReference>
<dbReference type="SMART" id="SM00015">
    <property type="entry name" value="IQ"/>
    <property type="match status" value="10"/>
</dbReference>
<feature type="domain" description="Calponin-homology (CH)" evidence="4">
    <location>
        <begin position="656"/>
        <end position="764"/>
    </location>
</feature>
<feature type="compositionally biased region" description="Basic and acidic residues" evidence="2">
    <location>
        <begin position="135"/>
        <end position="145"/>
    </location>
</feature>
<evidence type="ECO:0000256" key="1">
    <source>
        <dbReference type="SAM" id="Coils"/>
    </source>
</evidence>
<dbReference type="PROSITE" id="PS50018">
    <property type="entry name" value="RAS_GTPASE_ACTIV_2"/>
    <property type="match status" value="1"/>
</dbReference>
<dbReference type="SUPFAM" id="SSF48350">
    <property type="entry name" value="GTPase activation domain, GAP"/>
    <property type="match status" value="1"/>
</dbReference>
<dbReference type="InterPro" id="IPR000048">
    <property type="entry name" value="IQ_motif_EF-hand-BS"/>
</dbReference>
<keyword evidence="1" id="KW-0175">Coiled coil</keyword>
<feature type="compositionally biased region" description="Low complexity" evidence="2">
    <location>
        <begin position="175"/>
        <end position="194"/>
    </location>
</feature>
<dbReference type="SMART" id="SM00323">
    <property type="entry name" value="RasGAP"/>
    <property type="match status" value="1"/>
</dbReference>
<evidence type="ECO:0000313" key="5">
    <source>
        <dbReference type="EMBL" id="KAK1924999.1"/>
    </source>
</evidence>
<name>A0AAD9L754_PAPLA</name>
<dbReference type="InterPro" id="IPR008936">
    <property type="entry name" value="Rho_GTPase_activation_prot"/>
</dbReference>
<feature type="compositionally biased region" description="Polar residues" evidence="2">
    <location>
        <begin position="203"/>
        <end position="224"/>
    </location>
</feature>
<dbReference type="SMART" id="SM00033">
    <property type="entry name" value="CH"/>
    <property type="match status" value="1"/>
</dbReference>
<dbReference type="InterPro" id="IPR036872">
    <property type="entry name" value="CH_dom_sf"/>
</dbReference>
<protein>
    <submittedName>
        <fullName evidence="5">Uncharacterized protein</fullName>
    </submittedName>
</protein>
<feature type="compositionally biased region" description="Low complexity" evidence="2">
    <location>
        <begin position="59"/>
        <end position="71"/>
    </location>
</feature>
<feature type="domain" description="Ras-GAP" evidence="3">
    <location>
        <begin position="1378"/>
        <end position="1608"/>
    </location>
</feature>
<dbReference type="Pfam" id="PF00612">
    <property type="entry name" value="IQ"/>
    <property type="match status" value="2"/>
</dbReference>
<dbReference type="SUPFAM" id="SSF143885">
    <property type="entry name" value="RGC domain-like"/>
    <property type="match status" value="1"/>
</dbReference>
<dbReference type="PROSITE" id="PS50021">
    <property type="entry name" value="CH"/>
    <property type="match status" value="1"/>
</dbReference>
<dbReference type="GO" id="GO:0110085">
    <property type="term" value="C:mitotic actomyosin contractile ring"/>
    <property type="evidence" value="ECO:0007669"/>
    <property type="project" value="TreeGrafter"/>
</dbReference>
<feature type="compositionally biased region" description="Acidic residues" evidence="2">
    <location>
        <begin position="815"/>
        <end position="826"/>
    </location>
</feature>
<feature type="compositionally biased region" description="Basic and acidic residues" evidence="2">
    <location>
        <begin position="296"/>
        <end position="315"/>
    </location>
</feature>
<feature type="region of interest" description="Disordered" evidence="2">
    <location>
        <begin position="1"/>
        <end position="83"/>
    </location>
</feature>
<feature type="compositionally biased region" description="Polar residues" evidence="2">
    <location>
        <begin position="392"/>
        <end position="405"/>
    </location>
</feature>
<evidence type="ECO:0000259" key="3">
    <source>
        <dbReference type="PROSITE" id="PS50018"/>
    </source>
</evidence>
<feature type="compositionally biased region" description="Low complexity" evidence="2">
    <location>
        <begin position="146"/>
        <end position="156"/>
    </location>
</feature>
<sequence length="2036" mass="226441">MTDTPSRTALPPSVPATPGSKGLPHSPSMFGYQERILQRTSSTRAGGRPLSLIASPDKPATQPTPSQSFSPPSTPIRASVSKMISGQGAVRPIGLGIGVKELPDTAPTAAGQGGGRIHPRSRGSVDLVRSQWESKITESAKDKSSASHSPIIHSSPVRSGSIAQRSAMFSPPLDVSSAAASPMSTSSATVAATVNKEAAASDRASQGSIVQSISSRYGTPSKRATISGPDVFDTSALSADLPRVPNGDVPDDKVVRARPASISFFTSKIIPQDTGSSNASSSGRTRTPAVEVTLAKAKENALKRLEERRKAKGENTRSAVGADQTSKDEMPPPSTRPSVTASVLPQPTRESAMTPPSSRPSPFKDLFEPPSSLSRPASSRPHSSSDPASFGAPTSDSATVSSRTPYRSIVTPPTAPSSRYVPSGLSSTTPTSGSPAATSSSTAGLTPQSSSSGKYGSISRADNRRLGRHLPRIASGGEGWDEEEPVAPRKPVRRVPSNLARSDSVVLPSSLGETSASPQRHKAEPLGLSKNENVMAKDQSSSTSSEAPVPSTPSSKRRSWVLHTPKEGLSTPRPEIAGEEMKGLMSAVGSLPSRGNATEEGEGVAGMGNRLRLSRSALPPSASSRALAPAPLPSRKLVQTNWMDRQRHALAAYEYLCHVGEAQQWIEGCLEEETGFGVTEMEDGLRDGVVLAKLARVFQGESVVKRIWTDSKHRYKQTDNIDIFLKFLRAVGMPMTFTFDPIDLYEKKNIPKVIFCIHVLSHLLARQGLAERIGNLVGQFEFTDEQLAKTQKGLQGVAMPNFGDARKTLAKEASWEPELEEPEETEDERRDRELLECEASIINLQRHMRGRLARMRVSRINAQLDLALPIIKRFQARARGAICRRRLIAARQEQDSMHDWATGIQSAARRCIALRHHAQRVQQGQWLEPIAVGLQACARGKLARNQRVRQHQLLETSTKTIVALQAACRQCLAQRTTAEVRQVVSRPENVQTVTSIQALARARLQRQRGAAEIRALESQQTTYISLQSHIRGALVRRKHRAREQKLDDVNDTIVQIQAAARGLLARQQKRAYVARLQQSLPVVSSLQAAARARLARQAHVSTHKALAKVEVAESVGGLQAFLRSRLAKKQTTEQKKKLGFVQPDVIGFQAVARGYLARQEYNEWREYLQDPHTQGALVFLQSLIRGFLGRRRFYVRMNHYWQHTNDLVKIQALWRGRTERQLYTRLLTGIDVDVPTIQNYMHLLDETDADYQRQIRTETLRREVVRLIRENQTLETEVKDLDTKIALILKNKMSFEDLVRAKHRAKDHTADDAGSWKDNTGRDPFTTHAHLDRTSQRKLELFEYLFFMLQTKGEYLSRLLIKLHRDDAAEGDRRLLETVTLILFGYGQEKREDYLFHKLLQISVHEEVLRSQSLEALGQSRFAIVSIASQYTKPILTPYLQSVMFSHIIRIVEAPMLDLSTDPTEIYRRLINEEESLTGIPSQKPRELDGNQVLAADERSRALYIQHLQELRHLTKEALETIYQSVSVMPYTVRLLARETLLALRVRYPHSMDEELTPSVAKTIILPFILPAIIAPEVYGMSSENVTIGPVQRRNLAAIANLITHVAEQDFVSTNDHFVRTPLREYIKAEGPNFRDWVLDVASVEPLETFFAADELLENTVQPKPIIITRTEIYGTLSILIKNVPTIAPNKTKDALVAVVEELEGPPIDYDKSKNTVTLRLTNRLAELEATGPEAVQKEDWVQAKRHVLAVLRVQTGKTLFDVLVASPTLEHEQIWVELVHRDMAREEAKRVRGGLPPTPAEKEYQIESIRSLPFHEVKSRAIEFCMKLERAHRLSRDNQFEDLLVSIASDIRQKHHLRKRQQQNAVGIERAHEEMMAKHRGYEEQIKSYHQFIDSSMASLQKGKKKPTFLSKQYFHQRSEAKSGRKAKFGTYKYTAADLYNRGILLGINQLSPAQFNEVNIILASDEVGVFSLEMASSVVISPATGEAMTGREELRMEDLLQAQFENELNLLAFEGMATFSINMLIHQINKKFYS</sequence>
<dbReference type="SUPFAM" id="SSF47576">
    <property type="entry name" value="Calponin-homology domain, CH-domain"/>
    <property type="match status" value="1"/>
</dbReference>
<proteinExistence type="predicted"/>
<gene>
    <name evidence="5" type="ORF">DB88DRAFT_487579</name>
</gene>
<dbReference type="PANTHER" id="PTHR14149:SF14">
    <property type="entry name" value="CALPONIN-HOMOLOGY (CH) DOMAIN-CONTAINING PROTEIN"/>
    <property type="match status" value="1"/>
</dbReference>
<feature type="compositionally biased region" description="Low complexity" evidence="2">
    <location>
        <begin position="369"/>
        <end position="389"/>
    </location>
</feature>
<dbReference type="InterPro" id="IPR000593">
    <property type="entry name" value="RasGAP_C"/>
</dbReference>
<dbReference type="Pfam" id="PF00616">
    <property type="entry name" value="RasGAP"/>
    <property type="match status" value="1"/>
</dbReference>
<dbReference type="Gene3D" id="1.20.5.190">
    <property type="match status" value="1"/>
</dbReference>
<dbReference type="InterPro" id="IPR001936">
    <property type="entry name" value="RasGAP_dom"/>
</dbReference>
<reference evidence="5" key="1">
    <citation type="submission" date="2023-02" db="EMBL/GenBank/DDBJ databases">
        <title>Identification and recombinant expression of a fungal hydrolase from Papiliotrema laurentii that hydrolyzes apple cutin and clears colloidal polyester polyurethane.</title>
        <authorList>
            <consortium name="DOE Joint Genome Institute"/>
            <person name="Roman V.A."/>
            <person name="Bojanowski C."/>
            <person name="Crable B.R."/>
            <person name="Wagner D.N."/>
            <person name="Hung C.S."/>
            <person name="Nadeau L.J."/>
            <person name="Schratz L."/>
            <person name="Haridas S."/>
            <person name="Pangilinan J."/>
            <person name="Lipzen A."/>
            <person name="Na H."/>
            <person name="Yan M."/>
            <person name="Ng V."/>
            <person name="Grigoriev I.V."/>
            <person name="Spatafora J.W."/>
            <person name="Barlow D."/>
            <person name="Biffinger J."/>
            <person name="Kelley-Loughnane N."/>
            <person name="Varaljay V.A."/>
            <person name="Crookes-Goodson W.J."/>
        </authorList>
    </citation>
    <scope>NUCLEOTIDE SEQUENCE</scope>
    <source>
        <strain evidence="5">5307AH</strain>
    </source>
</reference>
<evidence type="ECO:0000313" key="6">
    <source>
        <dbReference type="Proteomes" id="UP001182556"/>
    </source>
</evidence>
<evidence type="ECO:0000259" key="4">
    <source>
        <dbReference type="PROSITE" id="PS50021"/>
    </source>
</evidence>
<feature type="region of interest" description="Disordered" evidence="2">
    <location>
        <begin position="811"/>
        <end position="831"/>
    </location>
</feature>
<keyword evidence="6" id="KW-1185">Reference proteome</keyword>
<feature type="coiled-coil region" evidence="1">
    <location>
        <begin position="1257"/>
        <end position="1291"/>
    </location>
</feature>
<comment type="caution">
    <text evidence="5">The sequence shown here is derived from an EMBL/GenBank/DDBJ whole genome shotgun (WGS) entry which is preliminary data.</text>
</comment>
<organism evidence="5 6">
    <name type="scientific">Papiliotrema laurentii</name>
    <name type="common">Cryptococcus laurentii</name>
    <dbReference type="NCBI Taxonomy" id="5418"/>
    <lineage>
        <taxon>Eukaryota</taxon>
        <taxon>Fungi</taxon>
        <taxon>Dikarya</taxon>
        <taxon>Basidiomycota</taxon>
        <taxon>Agaricomycotina</taxon>
        <taxon>Tremellomycetes</taxon>
        <taxon>Tremellales</taxon>
        <taxon>Rhynchogastremaceae</taxon>
        <taxon>Papiliotrema</taxon>
    </lineage>
</organism>
<feature type="compositionally biased region" description="Polar residues" evidence="2">
    <location>
        <begin position="336"/>
        <end position="356"/>
    </location>
</feature>
<dbReference type="GO" id="GO:1903479">
    <property type="term" value="P:mitotic actomyosin contractile ring assembly actin filament organization"/>
    <property type="evidence" value="ECO:0007669"/>
    <property type="project" value="TreeGrafter"/>
</dbReference>
<feature type="compositionally biased region" description="Low complexity" evidence="2">
    <location>
        <begin position="422"/>
        <end position="459"/>
    </location>
</feature>
<feature type="compositionally biased region" description="Low complexity" evidence="2">
    <location>
        <begin position="540"/>
        <end position="554"/>
    </location>
</feature>
<evidence type="ECO:0000256" key="2">
    <source>
        <dbReference type="SAM" id="MobiDB-lite"/>
    </source>
</evidence>
<dbReference type="CDD" id="cd21206">
    <property type="entry name" value="CH_IQGAP"/>
    <property type="match status" value="1"/>
</dbReference>
<dbReference type="Gene3D" id="1.10.418.10">
    <property type="entry name" value="Calponin-like domain"/>
    <property type="match status" value="1"/>
</dbReference>
<dbReference type="GO" id="GO:0051015">
    <property type="term" value="F:actin filament binding"/>
    <property type="evidence" value="ECO:0007669"/>
    <property type="project" value="TreeGrafter"/>
</dbReference>